<feature type="transmembrane region" description="Helical" evidence="1">
    <location>
        <begin position="109"/>
        <end position="128"/>
    </location>
</feature>
<dbReference type="AlphaFoldDB" id="A0A226E9B9"/>
<feature type="transmembrane region" description="Helical" evidence="1">
    <location>
        <begin position="254"/>
        <end position="272"/>
    </location>
</feature>
<protein>
    <submittedName>
        <fullName evidence="2">Uncharacterized protein</fullName>
    </submittedName>
</protein>
<proteinExistence type="predicted"/>
<organism evidence="2 3">
    <name type="scientific">Folsomia candida</name>
    <name type="common">Springtail</name>
    <dbReference type="NCBI Taxonomy" id="158441"/>
    <lineage>
        <taxon>Eukaryota</taxon>
        <taxon>Metazoa</taxon>
        <taxon>Ecdysozoa</taxon>
        <taxon>Arthropoda</taxon>
        <taxon>Hexapoda</taxon>
        <taxon>Collembola</taxon>
        <taxon>Entomobryomorpha</taxon>
        <taxon>Isotomoidea</taxon>
        <taxon>Isotomidae</taxon>
        <taxon>Proisotominae</taxon>
        <taxon>Folsomia</taxon>
    </lineage>
</organism>
<feature type="transmembrane region" description="Helical" evidence="1">
    <location>
        <begin position="210"/>
        <end position="234"/>
    </location>
</feature>
<sequence length="324" mass="36437">MYNFAKGLQELQLNKLYKHIKLCNKWYTEALSHLRRRVIATQLGSFGLGYFFEWNYKKDRATPLTTGAHYLVYQLLVGCLLLVAGPVLFGNGIYLSVTQKNVSPEDVCFAFVAIFLVACCTPVFCFFAKASGPRKFVDIFDAMINLEKSLHETVVLATFARPLASPNGLAIGAICRDESQTTIYLNLFPDIIPPESYSLLRKRVRKPYEATSYVISFCYFILDYAYPPIFLIVGLSPYNPVNTIAQKLFAPKKIFFSALIWIVAGLDTFIGLMMTSSVVAICILIIIYGTVTLYLWTLFITPLKDGNGVELDFKVAIKVHADCE</sequence>
<keyword evidence="1" id="KW-0812">Transmembrane</keyword>
<keyword evidence="1" id="KW-0472">Membrane</keyword>
<feature type="transmembrane region" description="Helical" evidence="1">
    <location>
        <begin position="70"/>
        <end position="89"/>
    </location>
</feature>
<evidence type="ECO:0000313" key="2">
    <source>
        <dbReference type="EMBL" id="OXA54143.1"/>
    </source>
</evidence>
<dbReference type="Proteomes" id="UP000198287">
    <property type="component" value="Unassembled WGS sequence"/>
</dbReference>
<evidence type="ECO:0000256" key="1">
    <source>
        <dbReference type="SAM" id="Phobius"/>
    </source>
</evidence>
<keyword evidence="1" id="KW-1133">Transmembrane helix</keyword>
<keyword evidence="3" id="KW-1185">Reference proteome</keyword>
<dbReference type="EMBL" id="LNIX01000005">
    <property type="protein sequence ID" value="OXA54143.1"/>
    <property type="molecule type" value="Genomic_DNA"/>
</dbReference>
<accession>A0A226E9B9</accession>
<feature type="transmembrane region" description="Helical" evidence="1">
    <location>
        <begin position="279"/>
        <end position="299"/>
    </location>
</feature>
<reference evidence="2 3" key="1">
    <citation type="submission" date="2015-12" db="EMBL/GenBank/DDBJ databases">
        <title>The genome of Folsomia candida.</title>
        <authorList>
            <person name="Faddeeva A."/>
            <person name="Derks M.F."/>
            <person name="Anvar Y."/>
            <person name="Smit S."/>
            <person name="Van Straalen N."/>
            <person name="Roelofs D."/>
        </authorList>
    </citation>
    <scope>NUCLEOTIDE SEQUENCE [LARGE SCALE GENOMIC DNA]</scope>
    <source>
        <strain evidence="2 3">VU population</strain>
        <tissue evidence="2">Whole body</tissue>
    </source>
</reference>
<gene>
    <name evidence="2" type="ORF">Fcan01_11114</name>
</gene>
<name>A0A226E9B9_FOLCA</name>
<evidence type="ECO:0000313" key="3">
    <source>
        <dbReference type="Proteomes" id="UP000198287"/>
    </source>
</evidence>
<comment type="caution">
    <text evidence="2">The sequence shown here is derived from an EMBL/GenBank/DDBJ whole genome shotgun (WGS) entry which is preliminary data.</text>
</comment>